<dbReference type="Pfam" id="PF03780">
    <property type="entry name" value="Asp23"/>
    <property type="match status" value="1"/>
</dbReference>
<dbReference type="PATRIC" id="fig|743698.3.peg.1004"/>
<dbReference type="RefSeq" id="WP_047792049.1">
    <property type="nucleotide sequence ID" value="NZ_CP011856.1"/>
</dbReference>
<organism evidence="2 3">
    <name type="scientific">Spiroplasma eriocheiris</name>
    <dbReference type="NCBI Taxonomy" id="315358"/>
    <lineage>
        <taxon>Bacteria</taxon>
        <taxon>Bacillati</taxon>
        <taxon>Mycoplasmatota</taxon>
        <taxon>Mollicutes</taxon>
        <taxon>Entomoplasmatales</taxon>
        <taxon>Spiroplasmataceae</taxon>
        <taxon>Spiroplasma</taxon>
    </lineage>
</organism>
<accession>A0A0H3XI74</accession>
<dbReference type="InterPro" id="IPR005531">
    <property type="entry name" value="Asp23"/>
</dbReference>
<comment type="similarity">
    <text evidence="1">Belongs to the asp23 family.</text>
</comment>
<evidence type="ECO:0000256" key="1">
    <source>
        <dbReference type="ARBA" id="ARBA00005721"/>
    </source>
</evidence>
<dbReference type="AlphaFoldDB" id="A0A0H3XI74"/>
<name>A0A0H3XI74_9MOLU</name>
<dbReference type="Proteomes" id="UP000035661">
    <property type="component" value="Chromosome"/>
</dbReference>
<proteinExistence type="inferred from homology"/>
<protein>
    <recommendedName>
        <fullName evidence="4">Asp23/Gls24 family envelope stress response protein</fullName>
    </recommendedName>
</protein>
<gene>
    <name evidence="2" type="ORF">SERIO_v1c09950</name>
</gene>
<sequence>MGKVSIEQIADIAYASVITVPGVAGFAKIDDFSSEKENVTMLTKNYSESITLKQDGKNYVIEIYLILLEEVNIRDVSQEVQIRIKYELEKLDIFPGNFTVNVNVLDLLI</sequence>
<reference evidence="2 3" key="1">
    <citation type="journal article" date="2015" name="Genome Biol. Evol.">
        <title>Found and Lost: The Fates of Horizontally Acquired Genes in Arthropod-Symbiotic Spiroplasma.</title>
        <authorList>
            <person name="Lo W.S."/>
            <person name="Gasparich G.E."/>
            <person name="Kuo C.H."/>
        </authorList>
    </citation>
    <scope>NUCLEOTIDE SEQUENCE [LARGE SCALE GENOMIC DNA]</scope>
    <source>
        <strain evidence="3">TDA-040725-5</strain>
    </source>
</reference>
<dbReference type="EMBL" id="CP011856">
    <property type="protein sequence ID" value="AKM54553.1"/>
    <property type="molecule type" value="Genomic_DNA"/>
</dbReference>
<evidence type="ECO:0000313" key="3">
    <source>
        <dbReference type="Proteomes" id="UP000035661"/>
    </source>
</evidence>
<evidence type="ECO:0000313" key="2">
    <source>
        <dbReference type="EMBL" id="AKM54553.1"/>
    </source>
</evidence>
<keyword evidence="3" id="KW-1185">Reference proteome</keyword>
<reference evidence="3" key="2">
    <citation type="submission" date="2015-06" db="EMBL/GenBank/DDBJ databases">
        <title>Complete genome sequence of Spiroplasma eriocheiris TDA-040725-5 (DSM 21848).</title>
        <authorList>
            <person name="Lo W.-S."/>
            <person name="Kuo C.-H."/>
        </authorList>
    </citation>
    <scope>NUCLEOTIDE SEQUENCE [LARGE SCALE GENOMIC DNA]</scope>
    <source>
        <strain evidence="3">TDA-040725-5</strain>
    </source>
</reference>
<evidence type="ECO:0008006" key="4">
    <source>
        <dbReference type="Google" id="ProtNLM"/>
    </source>
</evidence>
<dbReference type="KEGG" id="seri:SERIO_v1c09950"/>